<comment type="similarity">
    <text evidence="2">Belongs to the GerABKC lipoprotein family.</text>
</comment>
<evidence type="ECO:0000256" key="1">
    <source>
        <dbReference type="ARBA" id="ARBA00004635"/>
    </source>
</evidence>
<dbReference type="Proteomes" id="UP000603641">
    <property type="component" value="Unassembled WGS sequence"/>
</dbReference>
<accession>A0ABR8SPN3</accession>
<evidence type="ECO:0000313" key="11">
    <source>
        <dbReference type="Proteomes" id="UP000603641"/>
    </source>
</evidence>
<dbReference type="InterPro" id="IPR038501">
    <property type="entry name" value="Spore_GerAC_C_sf"/>
</dbReference>
<organism evidence="10 11">
    <name type="scientific">Fictibacillus norfolkensis</name>
    <dbReference type="NCBI Taxonomy" id="2762233"/>
    <lineage>
        <taxon>Bacteria</taxon>
        <taxon>Bacillati</taxon>
        <taxon>Bacillota</taxon>
        <taxon>Bacilli</taxon>
        <taxon>Bacillales</taxon>
        <taxon>Fictibacillaceae</taxon>
        <taxon>Fictibacillus</taxon>
    </lineage>
</organism>
<dbReference type="RefSeq" id="WP_191754684.1">
    <property type="nucleotide sequence ID" value="NZ_JACSQM010000007.1"/>
</dbReference>
<keyword evidence="3" id="KW-0309">Germination</keyword>
<keyword evidence="6" id="KW-0564">Palmitate</keyword>
<gene>
    <name evidence="10" type="ORF">H9648_15440</name>
</gene>
<comment type="caution">
    <text evidence="10">The sequence shown here is derived from an EMBL/GenBank/DDBJ whole genome shotgun (WGS) entry which is preliminary data.</text>
</comment>
<dbReference type="InterPro" id="IPR046953">
    <property type="entry name" value="Spore_GerAC-like_C"/>
</dbReference>
<evidence type="ECO:0000256" key="7">
    <source>
        <dbReference type="ARBA" id="ARBA00023288"/>
    </source>
</evidence>
<feature type="domain" description="Spore germination GerAC-like C-terminal" evidence="8">
    <location>
        <begin position="218"/>
        <end position="367"/>
    </location>
</feature>
<evidence type="ECO:0000256" key="6">
    <source>
        <dbReference type="ARBA" id="ARBA00023139"/>
    </source>
</evidence>
<evidence type="ECO:0000259" key="9">
    <source>
        <dbReference type="Pfam" id="PF25198"/>
    </source>
</evidence>
<dbReference type="EMBL" id="JACSQM010000007">
    <property type="protein sequence ID" value="MBD7965454.1"/>
    <property type="molecule type" value="Genomic_DNA"/>
</dbReference>
<keyword evidence="4" id="KW-0732">Signal</keyword>
<dbReference type="Pfam" id="PF05504">
    <property type="entry name" value="Spore_GerAC"/>
    <property type="match status" value="1"/>
</dbReference>
<dbReference type="InterPro" id="IPR057336">
    <property type="entry name" value="GerAC_N"/>
</dbReference>
<dbReference type="Pfam" id="PF25198">
    <property type="entry name" value="Spore_GerAC_N"/>
    <property type="match status" value="1"/>
</dbReference>
<evidence type="ECO:0000256" key="4">
    <source>
        <dbReference type="ARBA" id="ARBA00022729"/>
    </source>
</evidence>
<dbReference type="PANTHER" id="PTHR35789:SF1">
    <property type="entry name" value="SPORE GERMINATION PROTEIN B3"/>
    <property type="match status" value="1"/>
</dbReference>
<dbReference type="PROSITE" id="PS51257">
    <property type="entry name" value="PROKAR_LIPOPROTEIN"/>
    <property type="match status" value="1"/>
</dbReference>
<reference evidence="10 11" key="1">
    <citation type="submission" date="2020-08" db="EMBL/GenBank/DDBJ databases">
        <title>A Genomic Blueprint of the Chicken Gut Microbiome.</title>
        <authorList>
            <person name="Gilroy R."/>
            <person name="Ravi A."/>
            <person name="Getino M."/>
            <person name="Pursley I."/>
            <person name="Horton D.L."/>
            <person name="Alikhan N.-F."/>
            <person name="Baker D."/>
            <person name="Gharbi K."/>
            <person name="Hall N."/>
            <person name="Watson M."/>
            <person name="Adriaenssens E.M."/>
            <person name="Foster-Nyarko E."/>
            <person name="Jarju S."/>
            <person name="Secka A."/>
            <person name="Antonio M."/>
            <person name="Oren A."/>
            <person name="Chaudhuri R."/>
            <person name="La Ragione R.M."/>
            <person name="Hildebrand F."/>
            <person name="Pallen M.J."/>
        </authorList>
    </citation>
    <scope>NUCLEOTIDE SEQUENCE [LARGE SCALE GENOMIC DNA]</scope>
    <source>
        <strain evidence="10 11">Sa2CUA10</strain>
    </source>
</reference>
<feature type="domain" description="Spore germination protein N-terminal" evidence="9">
    <location>
        <begin position="28"/>
        <end position="198"/>
    </location>
</feature>
<evidence type="ECO:0000256" key="2">
    <source>
        <dbReference type="ARBA" id="ARBA00007886"/>
    </source>
</evidence>
<evidence type="ECO:0000256" key="3">
    <source>
        <dbReference type="ARBA" id="ARBA00022544"/>
    </source>
</evidence>
<name>A0ABR8SPN3_9BACL</name>
<dbReference type="PANTHER" id="PTHR35789">
    <property type="entry name" value="SPORE GERMINATION PROTEIN B3"/>
    <property type="match status" value="1"/>
</dbReference>
<protein>
    <submittedName>
        <fullName evidence="10">Ger(X)C family spore germination protein</fullName>
    </submittedName>
</protein>
<keyword evidence="7" id="KW-0449">Lipoprotein</keyword>
<sequence>MKNKKILIVLSIMTLLLTGCWGATGIGDQLYIEGLGIDYKDGKFIVYTESAVFSSIAKQEGGGGQSGEQPVLVGKEEGNSITMAFRKLEKTSQYPLYYGHVQFILLSERVIKEKLNVVISHLGHDPLIRQTSWIFGTSEDLDDVLITKAPFKQAPLYKVMFHPENMLVRNHSVNPISMQMLFRDGNEPFGSTIIPNIKMTKGKWNEDKDSPHFPNVSGGFVVQKMKPKGKLTHTELLGLEWVTKRKKENKMEIPLGNTVVELEVKGYKVRLKKPVKNELKYTLEVKAKATIDENLNVDPKRELEKQLAEKIKKDIKETYAHGLSIDSDLYNLTRSTYRRSPSLVKKYALQSDSLDSVKVSVQIVHSGSQKYKK</sequence>
<proteinExistence type="inferred from homology"/>
<keyword evidence="11" id="KW-1185">Reference proteome</keyword>
<dbReference type="Gene3D" id="3.30.300.210">
    <property type="entry name" value="Nutrient germinant receptor protein C, domain 3"/>
    <property type="match status" value="1"/>
</dbReference>
<dbReference type="NCBIfam" id="TIGR02887">
    <property type="entry name" value="spore_ger_x_C"/>
    <property type="match status" value="1"/>
</dbReference>
<evidence type="ECO:0000259" key="8">
    <source>
        <dbReference type="Pfam" id="PF05504"/>
    </source>
</evidence>
<dbReference type="InterPro" id="IPR008844">
    <property type="entry name" value="Spore_GerAC-like"/>
</dbReference>
<keyword evidence="5" id="KW-0472">Membrane</keyword>
<evidence type="ECO:0000256" key="5">
    <source>
        <dbReference type="ARBA" id="ARBA00023136"/>
    </source>
</evidence>
<evidence type="ECO:0000313" key="10">
    <source>
        <dbReference type="EMBL" id="MBD7965454.1"/>
    </source>
</evidence>
<comment type="subcellular location">
    <subcellularLocation>
        <location evidence="1">Membrane</location>
        <topology evidence="1">Lipid-anchor</topology>
    </subcellularLocation>
</comment>